<evidence type="ECO:0000256" key="1">
    <source>
        <dbReference type="SAM" id="MobiDB-lite"/>
    </source>
</evidence>
<organism evidence="4 5">
    <name type="scientific">Staphylococcus hsinchuensis</name>
    <dbReference type="NCBI Taxonomy" id="3051183"/>
    <lineage>
        <taxon>Bacteria</taxon>
        <taxon>Bacillati</taxon>
        <taxon>Bacillota</taxon>
        <taxon>Bacilli</taxon>
        <taxon>Bacillales</taxon>
        <taxon>Staphylococcaceae</taxon>
        <taxon>Staphylococcus</taxon>
    </lineage>
</organism>
<evidence type="ECO:0000256" key="3">
    <source>
        <dbReference type="SAM" id="SignalP"/>
    </source>
</evidence>
<gene>
    <name evidence="4" type="ORF">QQM35_03600</name>
</gene>
<feature type="chain" id="PRO_5046135425" description="Gram-positive cocci surface proteins LPxTG domain-containing protein" evidence="3">
    <location>
        <begin position="28"/>
        <end position="378"/>
    </location>
</feature>
<feature type="region of interest" description="Disordered" evidence="1">
    <location>
        <begin position="29"/>
        <end position="60"/>
    </location>
</feature>
<sequence length="378" mass="43265">MKKTMFLTGSFLASTLAFTTIQQNVDAAETNSVTSNESQQSTTSQKAQSERPYGGFPPTGMTYDQYKFFEDKMPKRSEVSKEEYNKILNKETQAFASLYETTIYAPQKTFYPQHINSIGQTPYAGLAPKGMTNNEWDELTQRMPLLSLLTTKEYNRVSDHETQRIANKYNHVIYGPTKTYYPQKDTSQTSQSESPYGGFAPTGMTYTQYKYFEDKMPKRSEVSKEEYNKILNKETQTFANIYETTIYAPQKTFYPQHINSIGQTPYAGLAPKGMTNNEWDELTQRMPLLSTMKPKEYERTINHETQRIANKYNHVIYAPQKTFYPQTQHTQTVSDHSKETLPETGQGQHGSQSITLGAGVVSMVLGVFLVSYRRVLKK</sequence>
<keyword evidence="2" id="KW-0472">Membrane</keyword>
<proteinExistence type="predicted"/>
<keyword evidence="5" id="KW-1185">Reference proteome</keyword>
<feature type="region of interest" description="Disordered" evidence="1">
    <location>
        <begin position="180"/>
        <end position="199"/>
    </location>
</feature>
<accession>A0ABZ3EEE2</accession>
<feature type="transmembrane region" description="Helical" evidence="2">
    <location>
        <begin position="354"/>
        <end position="372"/>
    </location>
</feature>
<keyword evidence="3" id="KW-0732">Signal</keyword>
<dbReference type="RefSeq" id="WP_251521356.1">
    <property type="nucleotide sequence ID" value="NZ_CP128355.1"/>
</dbReference>
<protein>
    <recommendedName>
        <fullName evidence="6">Gram-positive cocci surface proteins LPxTG domain-containing protein</fullName>
    </recommendedName>
</protein>
<evidence type="ECO:0008006" key="6">
    <source>
        <dbReference type="Google" id="ProtNLM"/>
    </source>
</evidence>
<reference evidence="4 5" key="1">
    <citation type="journal article" date="2024" name="Pathogens">
        <title>Staphylococcus hsinchuensis sp. nov., Isolated from Soymilk.</title>
        <authorList>
            <person name="Wang Y.T."/>
            <person name="Lin Y.C."/>
            <person name="Hsieh Y.H."/>
            <person name="Lin Y.T."/>
            <person name="Hamada M."/>
            <person name="Chen C.C."/>
            <person name="Liou J.S."/>
            <person name="Lee A.Y."/>
            <person name="Zhang W.L."/>
            <person name="Chen Y.T."/>
            <person name="Huang C.H."/>
        </authorList>
    </citation>
    <scope>NUCLEOTIDE SEQUENCE [LARGE SCALE GENOMIC DNA]</scope>
    <source>
        <strain evidence="4 5">H164</strain>
    </source>
</reference>
<evidence type="ECO:0000313" key="5">
    <source>
        <dbReference type="Proteomes" id="UP001436297"/>
    </source>
</evidence>
<feature type="region of interest" description="Disordered" evidence="1">
    <location>
        <begin position="326"/>
        <end position="351"/>
    </location>
</feature>
<dbReference type="Proteomes" id="UP001436297">
    <property type="component" value="Chromosome"/>
</dbReference>
<feature type="compositionally biased region" description="Polar residues" evidence="1">
    <location>
        <begin position="184"/>
        <end position="194"/>
    </location>
</feature>
<keyword evidence="2" id="KW-1133">Transmembrane helix</keyword>
<evidence type="ECO:0000256" key="2">
    <source>
        <dbReference type="SAM" id="Phobius"/>
    </source>
</evidence>
<name>A0ABZ3EEE2_9STAP</name>
<feature type="signal peptide" evidence="3">
    <location>
        <begin position="1"/>
        <end position="27"/>
    </location>
</feature>
<keyword evidence="2" id="KW-0812">Transmembrane</keyword>
<feature type="compositionally biased region" description="Low complexity" evidence="1">
    <location>
        <begin position="30"/>
        <end position="47"/>
    </location>
</feature>
<evidence type="ECO:0000313" key="4">
    <source>
        <dbReference type="EMBL" id="XAF71209.1"/>
    </source>
</evidence>
<dbReference type="EMBL" id="CP128355">
    <property type="protein sequence ID" value="XAF71209.1"/>
    <property type="molecule type" value="Genomic_DNA"/>
</dbReference>